<dbReference type="CDD" id="cd02869">
    <property type="entry name" value="PseudoU_synth_RluA_like"/>
    <property type="match status" value="1"/>
</dbReference>
<dbReference type="SUPFAM" id="SSF55120">
    <property type="entry name" value="Pseudouridine synthase"/>
    <property type="match status" value="1"/>
</dbReference>
<organism evidence="13">
    <name type="scientific">marine metagenome</name>
    <dbReference type="NCBI Taxonomy" id="408172"/>
    <lineage>
        <taxon>unclassified sequences</taxon>
        <taxon>metagenomes</taxon>
        <taxon>ecological metagenomes</taxon>
    </lineage>
</organism>
<dbReference type="GO" id="GO:0003723">
    <property type="term" value="F:RNA binding"/>
    <property type="evidence" value="ECO:0007669"/>
    <property type="project" value="UniProtKB-KW"/>
</dbReference>
<dbReference type="Gene3D" id="3.30.2350.10">
    <property type="entry name" value="Pseudouridine synthase"/>
    <property type="match status" value="1"/>
</dbReference>
<dbReference type="GO" id="GO:0000455">
    <property type="term" value="P:enzyme-directed rRNA pseudouridine synthesis"/>
    <property type="evidence" value="ECO:0007669"/>
    <property type="project" value="TreeGrafter"/>
</dbReference>
<dbReference type="Pfam" id="PF00849">
    <property type="entry name" value="PseudoU_synth_2"/>
    <property type="match status" value="1"/>
</dbReference>
<sequence length="323" mass="36120">MVNPDEIGGPQAGRPTILEVDERSVTRRLDNYLRRILKGVPKSHIYRIIRDGQVRVNGGRVKPDYRLRLMDKVRIPPIRTANRESVAVLDLSKVEMIQTLYEDQSILVVNKPSGTAVHGGTGLAGGVIELLRAERYANSFLELAHRLDKDTSGCLILGKTPDCLRSLHASLRRQEESGYFHKTYHIIVVGEWQADVHEVNAPIKKTRGNLVNRVIVSSSGSPARTIFQPLRCTNGYTLVEVKLMTGRMHQIRVHAASAGFPVAADRKYGNVSDNRKLARMGIKRQLLHATRIELQHPDTDALLRIEAPLPDDFEQLMAVGPNI</sequence>
<dbReference type="Pfam" id="PF01479">
    <property type="entry name" value="S4"/>
    <property type="match status" value="1"/>
</dbReference>
<keyword evidence="7" id="KW-0694">RNA-binding</keyword>
<dbReference type="InterPro" id="IPR006145">
    <property type="entry name" value="PsdUridine_synth_RsuA/RluA"/>
</dbReference>
<dbReference type="EC" id="5.4.99.24" evidence="4"/>
<dbReference type="InterPro" id="IPR006225">
    <property type="entry name" value="PsdUridine_synth_RluC/D"/>
</dbReference>
<dbReference type="Gene3D" id="3.10.290.10">
    <property type="entry name" value="RNA-binding S4 domain"/>
    <property type="match status" value="1"/>
</dbReference>
<dbReference type="InterPro" id="IPR050188">
    <property type="entry name" value="RluA_PseudoU_synthase"/>
</dbReference>
<dbReference type="AlphaFoldDB" id="A0A381U3R1"/>
<dbReference type="InterPro" id="IPR002942">
    <property type="entry name" value="S4_RNA-bd"/>
</dbReference>
<keyword evidence="6" id="KW-0698">rRNA processing</keyword>
<evidence type="ECO:0000256" key="7">
    <source>
        <dbReference type="ARBA" id="ARBA00022884"/>
    </source>
</evidence>
<dbReference type="InterPro" id="IPR020103">
    <property type="entry name" value="PsdUridine_synth_cat_dom_sf"/>
</dbReference>
<dbReference type="GO" id="GO:0160141">
    <property type="term" value="F:23S rRNA pseudouridine(955/2504/2580) synthase activity"/>
    <property type="evidence" value="ECO:0007669"/>
    <property type="project" value="UniProtKB-EC"/>
</dbReference>
<comment type="function">
    <text evidence="2">Responsible for synthesis of pseudouridine from uracil at positions 955, 2504 and 2580 in 23S ribosomal RNA.</text>
</comment>
<comment type="catalytic activity">
    <reaction evidence="1">
        <text>uridine(955/2504/2580) in 23S rRNA = pseudouridine(955/2504/2580) in 23S rRNA</text>
        <dbReference type="Rhea" id="RHEA:42528"/>
        <dbReference type="Rhea" id="RHEA-COMP:10099"/>
        <dbReference type="Rhea" id="RHEA-COMP:10100"/>
        <dbReference type="ChEBI" id="CHEBI:65314"/>
        <dbReference type="ChEBI" id="CHEBI:65315"/>
        <dbReference type="EC" id="5.4.99.24"/>
    </reaction>
</comment>
<proteinExistence type="inferred from homology"/>
<dbReference type="CDD" id="cd00165">
    <property type="entry name" value="S4"/>
    <property type="match status" value="1"/>
</dbReference>
<dbReference type="SMART" id="SM00363">
    <property type="entry name" value="S4"/>
    <property type="match status" value="1"/>
</dbReference>
<evidence type="ECO:0000256" key="4">
    <source>
        <dbReference type="ARBA" id="ARBA00012785"/>
    </source>
</evidence>
<evidence type="ECO:0000256" key="8">
    <source>
        <dbReference type="ARBA" id="ARBA00023235"/>
    </source>
</evidence>
<dbReference type="PROSITE" id="PS50889">
    <property type="entry name" value="S4"/>
    <property type="match status" value="1"/>
</dbReference>
<protein>
    <recommendedName>
        <fullName evidence="5">Ribosomal large subunit pseudouridine synthase C</fullName>
        <ecNumber evidence="4">5.4.99.24</ecNumber>
    </recommendedName>
    <alternativeName>
        <fullName evidence="9">23S rRNA pseudouridine(955/2504/2580) synthase</fullName>
    </alternativeName>
    <alternativeName>
        <fullName evidence="10">rRNA pseudouridylate synthase C</fullName>
    </alternativeName>
    <alternativeName>
        <fullName evidence="11">rRNA-uridine isomerase C</fullName>
    </alternativeName>
</protein>
<evidence type="ECO:0000256" key="9">
    <source>
        <dbReference type="ARBA" id="ARBA00030705"/>
    </source>
</evidence>
<evidence type="ECO:0000256" key="10">
    <source>
        <dbReference type="ARBA" id="ARBA00031975"/>
    </source>
</evidence>
<evidence type="ECO:0000259" key="12">
    <source>
        <dbReference type="SMART" id="SM00363"/>
    </source>
</evidence>
<dbReference type="InterPro" id="IPR036986">
    <property type="entry name" value="S4_RNA-bd_sf"/>
</dbReference>
<reference evidence="13" key="1">
    <citation type="submission" date="2018-05" db="EMBL/GenBank/DDBJ databases">
        <authorList>
            <person name="Lanie J.A."/>
            <person name="Ng W.-L."/>
            <person name="Kazmierczak K.M."/>
            <person name="Andrzejewski T.M."/>
            <person name="Davidsen T.M."/>
            <person name="Wayne K.J."/>
            <person name="Tettelin H."/>
            <person name="Glass J.I."/>
            <person name="Rusch D."/>
            <person name="Podicherti R."/>
            <person name="Tsui H.-C.T."/>
            <person name="Winkler M.E."/>
        </authorList>
    </citation>
    <scope>NUCLEOTIDE SEQUENCE</scope>
</reference>
<dbReference type="SUPFAM" id="SSF55174">
    <property type="entry name" value="Alpha-L RNA-binding motif"/>
    <property type="match status" value="1"/>
</dbReference>
<evidence type="ECO:0000256" key="5">
    <source>
        <dbReference type="ARBA" id="ARBA00017128"/>
    </source>
</evidence>
<gene>
    <name evidence="13" type="ORF">METZ01_LOCUS75734</name>
</gene>
<evidence type="ECO:0000256" key="1">
    <source>
        <dbReference type="ARBA" id="ARBA00000381"/>
    </source>
</evidence>
<evidence type="ECO:0000256" key="6">
    <source>
        <dbReference type="ARBA" id="ARBA00022552"/>
    </source>
</evidence>
<dbReference type="PROSITE" id="PS01129">
    <property type="entry name" value="PSI_RLU"/>
    <property type="match status" value="1"/>
</dbReference>
<evidence type="ECO:0000256" key="2">
    <source>
        <dbReference type="ARBA" id="ARBA00002876"/>
    </source>
</evidence>
<dbReference type="PANTHER" id="PTHR21600:SF92">
    <property type="entry name" value="RIBOSOMAL LARGE SUBUNIT PSEUDOURIDINE SYNTHASE C"/>
    <property type="match status" value="1"/>
</dbReference>
<accession>A0A381U3R1</accession>
<dbReference type="PANTHER" id="PTHR21600">
    <property type="entry name" value="MITOCHONDRIAL RNA PSEUDOURIDINE SYNTHASE"/>
    <property type="match status" value="1"/>
</dbReference>
<name>A0A381U3R1_9ZZZZ</name>
<feature type="domain" description="RNA-binding S4" evidence="12">
    <location>
        <begin position="27"/>
        <end position="86"/>
    </location>
</feature>
<keyword evidence="8" id="KW-0413">Isomerase</keyword>
<dbReference type="EMBL" id="UINC01005681">
    <property type="protein sequence ID" value="SVA22880.1"/>
    <property type="molecule type" value="Genomic_DNA"/>
</dbReference>
<evidence type="ECO:0000256" key="11">
    <source>
        <dbReference type="ARBA" id="ARBA00033053"/>
    </source>
</evidence>
<dbReference type="NCBIfam" id="TIGR00005">
    <property type="entry name" value="rluA_subfam"/>
    <property type="match status" value="1"/>
</dbReference>
<comment type="similarity">
    <text evidence="3">Belongs to the pseudouridine synthase RluA family.</text>
</comment>
<evidence type="ECO:0000313" key="13">
    <source>
        <dbReference type="EMBL" id="SVA22880.1"/>
    </source>
</evidence>
<dbReference type="InterPro" id="IPR006224">
    <property type="entry name" value="PsdUridine_synth_RluA-like_CS"/>
</dbReference>
<evidence type="ECO:0000256" key="3">
    <source>
        <dbReference type="ARBA" id="ARBA00010876"/>
    </source>
</evidence>